<sequence>MLYQFRFLITTTHESDHIPYIIRDIFERYELQELHFAITQGFWHTSLWGLPPEDETPTGSYFLVLFKADSTKIDEKWNFLVNLLNGIFCTSILQMTPVLSSAPAITFGNGSSLNWRYGALGGEPVCTENLKSWKQLLPCKRSGLSTLLNPKELYGANYHSMSIRVSRSLDKHTDDWRFELASNLVKDLNLRTRLMDWSFSRDLGSSLIATCPISNSSQVIVETTGKEFTLEPQSNNTFKWKHREFTVYNTNEYTGKQSFNLRANYLASKLELGHYFPSLFSLHTYLQSVDQQGGKIATRIHNLDETPRNALFTHMIPWYLRIYLHTLAFVCNGARQEILNQRFSLAIDRQKPILIEFEIILPPNSICEITYDYETAFLRLTEYPPDSNSGLFVPGPMLKLYLDEDTYAKNATVFGSFRLSTSERMQKNVTTSERVVTLHGEPLLILLPVPDFSMPFNVICFVCTAIALFYGPAHALTTKIMTPITDESLATESGLIRRLIASIRLKLKANLLG</sequence>
<organism evidence="2 3">
    <name type="scientific">Acrobeloides nanus</name>
    <dbReference type="NCBI Taxonomy" id="290746"/>
    <lineage>
        <taxon>Eukaryota</taxon>
        <taxon>Metazoa</taxon>
        <taxon>Ecdysozoa</taxon>
        <taxon>Nematoda</taxon>
        <taxon>Chromadorea</taxon>
        <taxon>Rhabditida</taxon>
        <taxon>Tylenchina</taxon>
        <taxon>Cephalobomorpha</taxon>
        <taxon>Cephaloboidea</taxon>
        <taxon>Cephalobidae</taxon>
        <taxon>Acrobeloides</taxon>
    </lineage>
</organism>
<reference evidence="3" key="1">
    <citation type="submission" date="2022-11" db="UniProtKB">
        <authorList>
            <consortium name="WormBaseParasite"/>
        </authorList>
    </citation>
    <scope>IDENTIFICATION</scope>
</reference>
<dbReference type="PANTHER" id="PTHR12959">
    <property type="entry name" value="GPI TRANSAMIDASE COMPONENT PIG-T-RELATED"/>
    <property type="match status" value="1"/>
</dbReference>
<evidence type="ECO:0000313" key="2">
    <source>
        <dbReference type="Proteomes" id="UP000887540"/>
    </source>
</evidence>
<feature type="transmembrane region" description="Helical" evidence="1">
    <location>
        <begin position="452"/>
        <end position="471"/>
    </location>
</feature>
<dbReference type="Pfam" id="PF04113">
    <property type="entry name" value="Gpi16"/>
    <property type="match status" value="2"/>
</dbReference>
<dbReference type="PANTHER" id="PTHR12959:SF11">
    <property type="entry name" value="GPI TRANSAMIDASE COMPONENT PIG-T"/>
    <property type="match status" value="1"/>
</dbReference>
<name>A0A914D5G2_9BILA</name>
<dbReference type="AlphaFoldDB" id="A0A914D5G2"/>
<evidence type="ECO:0000256" key="1">
    <source>
        <dbReference type="SAM" id="Phobius"/>
    </source>
</evidence>
<evidence type="ECO:0000313" key="3">
    <source>
        <dbReference type="WBParaSite" id="ACRNAN_scaffold188.g19136.t1"/>
    </source>
</evidence>
<keyword evidence="1" id="KW-0472">Membrane</keyword>
<dbReference type="GO" id="GO:0042765">
    <property type="term" value="C:GPI-anchor transamidase complex"/>
    <property type="evidence" value="ECO:0007669"/>
    <property type="project" value="InterPro"/>
</dbReference>
<accession>A0A914D5G2</accession>
<dbReference type="Proteomes" id="UP000887540">
    <property type="component" value="Unplaced"/>
</dbReference>
<keyword evidence="1" id="KW-0812">Transmembrane</keyword>
<dbReference type="InterPro" id="IPR007245">
    <property type="entry name" value="PIG-T"/>
</dbReference>
<keyword evidence="1" id="KW-1133">Transmembrane helix</keyword>
<dbReference type="GO" id="GO:0016255">
    <property type="term" value="P:attachment of GPI anchor to protein"/>
    <property type="evidence" value="ECO:0007669"/>
    <property type="project" value="InterPro"/>
</dbReference>
<dbReference type="WBParaSite" id="ACRNAN_scaffold188.g19136.t1">
    <property type="protein sequence ID" value="ACRNAN_scaffold188.g19136.t1"/>
    <property type="gene ID" value="ACRNAN_scaffold188.g19136"/>
</dbReference>
<proteinExistence type="predicted"/>
<keyword evidence="2" id="KW-1185">Reference proteome</keyword>
<protein>
    <submittedName>
        <fullName evidence="3">GPI transamidase component PIG-T</fullName>
    </submittedName>
</protein>